<dbReference type="Proteomes" id="UP000648077">
    <property type="component" value="Unassembled WGS sequence"/>
</dbReference>
<organism evidence="1 2">
    <name type="scientific">Staphylococcus epidermidis</name>
    <dbReference type="NCBI Taxonomy" id="1282"/>
    <lineage>
        <taxon>Bacteria</taxon>
        <taxon>Bacillati</taxon>
        <taxon>Bacillota</taxon>
        <taxon>Bacilli</taxon>
        <taxon>Bacillales</taxon>
        <taxon>Staphylococcaceae</taxon>
        <taxon>Staphylococcus</taxon>
    </lineage>
</organism>
<evidence type="ECO:0000313" key="2">
    <source>
        <dbReference type="Proteomes" id="UP000648077"/>
    </source>
</evidence>
<comment type="caution">
    <text evidence="1">The sequence shown here is derived from an EMBL/GenBank/DDBJ whole genome shotgun (WGS) entry which is preliminary data.</text>
</comment>
<reference evidence="1" key="1">
    <citation type="submission" date="2020-08" db="EMBL/GenBank/DDBJ databases">
        <title>Changes in the skin microbiome associated with squamous cell carcinoma in transplant recipients.</title>
        <authorList>
            <person name="Zaugg J."/>
            <person name="Krueger A."/>
            <person name="Lachner N."/>
        </authorList>
    </citation>
    <scope>NUCLEOTIDE SEQUENCE</scope>
    <source>
        <strain evidence="1">R5988</strain>
    </source>
</reference>
<dbReference type="RefSeq" id="WP_002446782.1">
    <property type="nucleotide sequence ID" value="NZ_CAJUUW010000028.1"/>
</dbReference>
<dbReference type="EMBL" id="JACGQI010000007">
    <property type="protein sequence ID" value="MBF2229929.1"/>
    <property type="molecule type" value="Genomic_DNA"/>
</dbReference>
<evidence type="ECO:0008006" key="3">
    <source>
        <dbReference type="Google" id="ProtNLM"/>
    </source>
</evidence>
<dbReference type="OrthoDB" id="10001035at2"/>
<dbReference type="AlphaFoldDB" id="A0A509LNY8"/>
<accession>A0A509LNY8</accession>
<name>A0A509LNY8_STAEP</name>
<gene>
    <name evidence="1" type="ORF">H3963_05720</name>
</gene>
<protein>
    <recommendedName>
        <fullName evidence="3">DUF3168 domain-containing protein</fullName>
    </recommendedName>
</protein>
<sequence>MSVKSKIFEALQPLNIDMAHGFSYQMELPKIITNVVSHRAIRLSDRKHLKHIRYQISYFDKTPRDVEDDLILNSISDALEKANLNTTEWIEIIETDDEVDDTIFHYIIEVSI</sequence>
<evidence type="ECO:0000313" key="1">
    <source>
        <dbReference type="EMBL" id="MBF2229929.1"/>
    </source>
</evidence>
<proteinExistence type="predicted"/>